<protein>
    <submittedName>
        <fullName evidence="1">Uncharacterized protein</fullName>
    </submittedName>
</protein>
<dbReference type="RefSeq" id="WP_016456031.1">
    <property type="nucleotide sequence ID" value="NZ_KE150269.1"/>
</dbReference>
<sequence>MRQVDPWVVRLRDASDDEVDGILDEWARDFDSQAGRIAAKICRTYNLSLGNHFDDALSLVWAEFLSVASDVRKRGLGVFVPELLVSDRAHRAMMSFLDVEQARGVTGNRKAPVRRRALRRSFDELYAASGVAPSDGEVLAHAQAKAEANLKDPVRQSMVFSREDFSGFGFSSVDAHSDGLFARSGDVDVVGRVDVAWFARRVVLVAATYGADVAAAGRLVWGRGEPVKVSSRVLVERLGLSPARAGVVRKLVCQQLPAMVLDASAH</sequence>
<proteinExistence type="predicted"/>
<evidence type="ECO:0000313" key="1">
    <source>
        <dbReference type="EMBL" id="EPD32893.1"/>
    </source>
</evidence>
<comment type="caution">
    <text evidence="1">The sequence shown here is derived from an EMBL/GenBank/DDBJ whole genome shotgun (WGS) entry which is preliminary data.</text>
</comment>
<accession>S2VZD0</accession>
<reference evidence="1 2" key="1">
    <citation type="submission" date="2013-04" db="EMBL/GenBank/DDBJ databases">
        <title>The Genome Sequence of Propionimicrobium lymphophilum ACS-093-V-SCH5.</title>
        <authorList>
            <consortium name="The Broad Institute Genomics Platform"/>
            <person name="Earl A."/>
            <person name="Ward D."/>
            <person name="Feldgarden M."/>
            <person name="Gevers D."/>
            <person name="Saerens B."/>
            <person name="Vaneechoutte M."/>
            <person name="Walker B."/>
            <person name="Young S."/>
            <person name="Zeng Q."/>
            <person name="Gargeya S."/>
            <person name="Fitzgerald M."/>
            <person name="Haas B."/>
            <person name="Abouelleil A."/>
            <person name="Allen A.W."/>
            <person name="Alvarado L."/>
            <person name="Arachchi H.M."/>
            <person name="Berlin A.M."/>
            <person name="Chapman S.B."/>
            <person name="Gainer-Dewar J."/>
            <person name="Goldberg J."/>
            <person name="Griggs A."/>
            <person name="Gujja S."/>
            <person name="Hansen M."/>
            <person name="Howarth C."/>
            <person name="Imamovic A."/>
            <person name="Ireland A."/>
            <person name="Larimer J."/>
            <person name="McCowan C."/>
            <person name="Murphy C."/>
            <person name="Pearson M."/>
            <person name="Poon T.W."/>
            <person name="Priest M."/>
            <person name="Roberts A."/>
            <person name="Saif S."/>
            <person name="Shea T."/>
            <person name="Sisk P."/>
            <person name="Sykes S."/>
            <person name="Wortman J."/>
            <person name="Nusbaum C."/>
            <person name="Birren B."/>
        </authorList>
    </citation>
    <scope>NUCLEOTIDE SEQUENCE [LARGE SCALE GENOMIC DNA]</scope>
    <source>
        <strain evidence="1 2">ACS-093-V-SCH5</strain>
    </source>
</reference>
<dbReference type="AlphaFoldDB" id="S2VZD0"/>
<gene>
    <name evidence="1" type="ORF">HMPREF9306_01201</name>
</gene>
<dbReference type="Proteomes" id="UP000014417">
    <property type="component" value="Unassembled WGS sequence"/>
</dbReference>
<name>S2VZD0_9ACTN</name>
<dbReference type="EMBL" id="AGZR01000006">
    <property type="protein sequence ID" value="EPD32893.1"/>
    <property type="molecule type" value="Genomic_DNA"/>
</dbReference>
<keyword evidence="2" id="KW-1185">Reference proteome</keyword>
<dbReference type="HOGENOM" id="CLU_1045305_0_0_11"/>
<dbReference type="STRING" id="883161.HMPREF9306_01201"/>
<evidence type="ECO:0000313" key="2">
    <source>
        <dbReference type="Proteomes" id="UP000014417"/>
    </source>
</evidence>
<organism evidence="1 2">
    <name type="scientific">Propionimicrobium lymphophilum ACS-093-V-SCH5</name>
    <dbReference type="NCBI Taxonomy" id="883161"/>
    <lineage>
        <taxon>Bacteria</taxon>
        <taxon>Bacillati</taxon>
        <taxon>Actinomycetota</taxon>
        <taxon>Actinomycetes</taxon>
        <taxon>Propionibacteriales</taxon>
        <taxon>Propionibacteriaceae</taxon>
        <taxon>Propionimicrobium</taxon>
    </lineage>
</organism>
<dbReference type="PATRIC" id="fig|883161.3.peg.1192"/>